<dbReference type="AlphaFoldDB" id="A0A0B6ZBW9"/>
<sequence>VGEKQLSELPCDSNAGDKQLPELPPCDKSTLDESNATNSSSELGKELSLNKQACNENVNFNALSDTESK</sequence>
<accession>A0A0B6ZBW9</accession>
<organism evidence="2">
    <name type="scientific">Arion vulgaris</name>
    <dbReference type="NCBI Taxonomy" id="1028688"/>
    <lineage>
        <taxon>Eukaryota</taxon>
        <taxon>Metazoa</taxon>
        <taxon>Spiralia</taxon>
        <taxon>Lophotrochozoa</taxon>
        <taxon>Mollusca</taxon>
        <taxon>Gastropoda</taxon>
        <taxon>Heterobranchia</taxon>
        <taxon>Euthyneura</taxon>
        <taxon>Panpulmonata</taxon>
        <taxon>Eupulmonata</taxon>
        <taxon>Stylommatophora</taxon>
        <taxon>Helicina</taxon>
        <taxon>Arionoidea</taxon>
        <taxon>Arionidae</taxon>
        <taxon>Arion</taxon>
    </lineage>
</organism>
<reference evidence="2" key="1">
    <citation type="submission" date="2014-12" db="EMBL/GenBank/DDBJ databases">
        <title>Insight into the proteome of Arion vulgaris.</title>
        <authorList>
            <person name="Aradska J."/>
            <person name="Bulat T."/>
            <person name="Smidak R."/>
            <person name="Sarate P."/>
            <person name="Gangsoo J."/>
            <person name="Sialana F."/>
            <person name="Bilban M."/>
            <person name="Lubec G."/>
        </authorList>
    </citation>
    <scope>NUCLEOTIDE SEQUENCE</scope>
    <source>
        <tissue evidence="2">Skin</tissue>
    </source>
</reference>
<gene>
    <name evidence="2" type="primary">ORF57215</name>
</gene>
<feature type="region of interest" description="Disordered" evidence="1">
    <location>
        <begin position="1"/>
        <end position="48"/>
    </location>
</feature>
<proteinExistence type="predicted"/>
<dbReference type="EMBL" id="HACG01019204">
    <property type="protein sequence ID" value="CEK66069.1"/>
    <property type="molecule type" value="Transcribed_RNA"/>
</dbReference>
<feature type="compositionally biased region" description="Polar residues" evidence="1">
    <location>
        <begin position="32"/>
        <end position="42"/>
    </location>
</feature>
<evidence type="ECO:0000256" key="1">
    <source>
        <dbReference type="SAM" id="MobiDB-lite"/>
    </source>
</evidence>
<feature type="non-terminal residue" evidence="2">
    <location>
        <position position="1"/>
    </location>
</feature>
<feature type="non-terminal residue" evidence="2">
    <location>
        <position position="69"/>
    </location>
</feature>
<protein>
    <submittedName>
        <fullName evidence="2">Uncharacterized protein</fullName>
    </submittedName>
</protein>
<evidence type="ECO:0000313" key="2">
    <source>
        <dbReference type="EMBL" id="CEK66069.1"/>
    </source>
</evidence>
<name>A0A0B6ZBW9_9EUPU</name>